<dbReference type="InterPro" id="IPR000192">
    <property type="entry name" value="Aminotrans_V_dom"/>
</dbReference>
<sequence>MSLPSVPAPVPGGASLFGLDPTFTNLNHGSVGAVPLTVRNRRRLITDELEHDPRGFFKSRVRRVTAARHAVAGLVGADPELTAFVTNVTTGSAVVLHSLGLRSGDEVVTTIHGYGAIGFNVDAYAPAGVVHKVADMPLIPTDDEVVDGILAQVTDRTRLVICDHITSATARLFPIARIAAELRSRGVPLLVDAAHVPGHIPADVTALGADFWVGNLHKWAFAPRGSALLTVAPEWKDRIRPLVISWENEAGYPVAVEYNGTDDWTNYLAAPAGVELLDDLGPELVAAHNRRLAHYGLSVLSKALNVETPDAGPSELAMRLVFLPEGVGDTQEKCARIEQAVRDELRTELTVNSFGGTGTMRVAAQIYNTPADYERLADRLPALLHSLT</sequence>
<gene>
    <name evidence="3" type="ORF">HNR73_000346</name>
</gene>
<protein>
    <submittedName>
        <fullName evidence="3">Isopenicillin-N epimerase</fullName>
        <ecNumber evidence="3">5.1.1.17</ecNumber>
    </submittedName>
</protein>
<dbReference type="Gene3D" id="3.40.640.10">
    <property type="entry name" value="Type I PLP-dependent aspartate aminotransferase-like (Major domain)"/>
    <property type="match status" value="1"/>
</dbReference>
<evidence type="ECO:0000313" key="3">
    <source>
        <dbReference type="EMBL" id="MBB6032504.1"/>
    </source>
</evidence>
<dbReference type="PANTHER" id="PTHR43092:SF2">
    <property type="entry name" value="HERCYNYLCYSTEINE SULFOXIDE LYASE"/>
    <property type="match status" value="1"/>
</dbReference>
<dbReference type="InterPro" id="IPR015422">
    <property type="entry name" value="PyrdxlP-dep_Trfase_small"/>
</dbReference>
<reference evidence="3 4" key="1">
    <citation type="submission" date="2020-08" db="EMBL/GenBank/DDBJ databases">
        <title>Genomic Encyclopedia of Type Strains, Phase IV (KMG-IV): sequencing the most valuable type-strain genomes for metagenomic binning, comparative biology and taxonomic classification.</title>
        <authorList>
            <person name="Goeker M."/>
        </authorList>
    </citation>
    <scope>NUCLEOTIDE SEQUENCE [LARGE SCALE GENOMIC DNA]</scope>
    <source>
        <strain evidence="3 4">YIM 65646</strain>
    </source>
</reference>
<dbReference type="EC" id="5.1.1.17" evidence="3"/>
<dbReference type="EMBL" id="JACHGT010000001">
    <property type="protein sequence ID" value="MBB6032504.1"/>
    <property type="molecule type" value="Genomic_DNA"/>
</dbReference>
<evidence type="ECO:0000256" key="1">
    <source>
        <dbReference type="ARBA" id="ARBA00022898"/>
    </source>
</evidence>
<dbReference type="Gene3D" id="3.90.1150.10">
    <property type="entry name" value="Aspartate Aminotransferase, domain 1"/>
    <property type="match status" value="1"/>
</dbReference>
<dbReference type="Pfam" id="PF00266">
    <property type="entry name" value="Aminotran_5"/>
    <property type="match status" value="1"/>
</dbReference>
<name>A0A841F9U3_9ACTN</name>
<keyword evidence="3" id="KW-0413">Isomerase</keyword>
<dbReference type="Proteomes" id="UP000548476">
    <property type="component" value="Unassembled WGS sequence"/>
</dbReference>
<dbReference type="PANTHER" id="PTHR43092">
    <property type="entry name" value="L-CYSTEINE DESULFHYDRASE"/>
    <property type="match status" value="1"/>
</dbReference>
<dbReference type="GO" id="GO:0045439">
    <property type="term" value="F:isopenicillin-N epimerase activity"/>
    <property type="evidence" value="ECO:0007669"/>
    <property type="project" value="UniProtKB-EC"/>
</dbReference>
<keyword evidence="4" id="KW-1185">Reference proteome</keyword>
<dbReference type="RefSeq" id="WP_184785392.1">
    <property type="nucleotide sequence ID" value="NZ_BONT01000039.1"/>
</dbReference>
<dbReference type="InterPro" id="IPR015424">
    <property type="entry name" value="PyrdxlP-dep_Trfase"/>
</dbReference>
<feature type="domain" description="Aminotransferase class V" evidence="2">
    <location>
        <begin position="62"/>
        <end position="376"/>
    </location>
</feature>
<dbReference type="SUPFAM" id="SSF53383">
    <property type="entry name" value="PLP-dependent transferases"/>
    <property type="match status" value="1"/>
</dbReference>
<keyword evidence="1" id="KW-0663">Pyridoxal phosphate</keyword>
<evidence type="ECO:0000313" key="4">
    <source>
        <dbReference type="Proteomes" id="UP000548476"/>
    </source>
</evidence>
<organism evidence="3 4">
    <name type="scientific">Phytomonospora endophytica</name>
    <dbReference type="NCBI Taxonomy" id="714109"/>
    <lineage>
        <taxon>Bacteria</taxon>
        <taxon>Bacillati</taxon>
        <taxon>Actinomycetota</taxon>
        <taxon>Actinomycetes</taxon>
        <taxon>Micromonosporales</taxon>
        <taxon>Micromonosporaceae</taxon>
        <taxon>Phytomonospora</taxon>
    </lineage>
</organism>
<accession>A0A841F9U3</accession>
<evidence type="ECO:0000259" key="2">
    <source>
        <dbReference type="Pfam" id="PF00266"/>
    </source>
</evidence>
<dbReference type="AlphaFoldDB" id="A0A841F9U3"/>
<comment type="caution">
    <text evidence="3">The sequence shown here is derived from an EMBL/GenBank/DDBJ whole genome shotgun (WGS) entry which is preliminary data.</text>
</comment>
<proteinExistence type="predicted"/>
<dbReference type="InterPro" id="IPR015421">
    <property type="entry name" value="PyrdxlP-dep_Trfase_major"/>
</dbReference>